<gene>
    <name evidence="2" type="ORF">ALC57_01175</name>
</gene>
<keyword evidence="1" id="KW-0472">Membrane</keyword>
<dbReference type="EMBL" id="KQ978660">
    <property type="protein sequence ID" value="KYN29392.1"/>
    <property type="molecule type" value="Genomic_DNA"/>
</dbReference>
<name>A0A151JQC5_9HYME</name>
<keyword evidence="3" id="KW-1185">Reference proteome</keyword>
<proteinExistence type="predicted"/>
<keyword evidence="1" id="KW-0812">Transmembrane</keyword>
<reference evidence="2 3" key="1">
    <citation type="submission" date="2015-09" db="EMBL/GenBank/DDBJ databases">
        <title>Trachymyrmex cornetzi WGS genome.</title>
        <authorList>
            <person name="Nygaard S."/>
            <person name="Hu H."/>
            <person name="Boomsma J."/>
            <person name="Zhang G."/>
        </authorList>
    </citation>
    <scope>NUCLEOTIDE SEQUENCE [LARGE SCALE GENOMIC DNA]</scope>
    <source>
        <strain evidence="2">Tcor2-1</strain>
        <tissue evidence="2">Whole body</tissue>
    </source>
</reference>
<keyword evidence="1" id="KW-1133">Transmembrane helix</keyword>
<organism evidence="2 3">
    <name type="scientific">Trachymyrmex cornetzi</name>
    <dbReference type="NCBI Taxonomy" id="471704"/>
    <lineage>
        <taxon>Eukaryota</taxon>
        <taxon>Metazoa</taxon>
        <taxon>Ecdysozoa</taxon>
        <taxon>Arthropoda</taxon>
        <taxon>Hexapoda</taxon>
        <taxon>Insecta</taxon>
        <taxon>Pterygota</taxon>
        <taxon>Neoptera</taxon>
        <taxon>Endopterygota</taxon>
        <taxon>Hymenoptera</taxon>
        <taxon>Apocrita</taxon>
        <taxon>Aculeata</taxon>
        <taxon>Formicoidea</taxon>
        <taxon>Formicidae</taxon>
        <taxon>Myrmicinae</taxon>
        <taxon>Trachymyrmex</taxon>
    </lineage>
</organism>
<feature type="transmembrane region" description="Helical" evidence="1">
    <location>
        <begin position="64"/>
        <end position="87"/>
    </location>
</feature>
<evidence type="ECO:0000313" key="3">
    <source>
        <dbReference type="Proteomes" id="UP000078492"/>
    </source>
</evidence>
<evidence type="ECO:0000256" key="1">
    <source>
        <dbReference type="SAM" id="Phobius"/>
    </source>
</evidence>
<evidence type="ECO:0000313" key="2">
    <source>
        <dbReference type="EMBL" id="KYN29392.1"/>
    </source>
</evidence>
<accession>A0A151JQC5</accession>
<sequence>MMNTLQTALAPLLIIGPFYSLGLFEYPLGQPRPFLSCLYILTTWSFFTYCYYCEYIIDYEWQKVTYWIYIIIMINVITLILVSYFHFKVNILKYTSLLVSNII</sequence>
<dbReference type="AlphaFoldDB" id="A0A151JQC5"/>
<protein>
    <submittedName>
        <fullName evidence="2">Uncharacterized protein</fullName>
    </submittedName>
</protein>
<feature type="transmembrane region" description="Helical" evidence="1">
    <location>
        <begin position="32"/>
        <end position="52"/>
    </location>
</feature>
<dbReference type="Proteomes" id="UP000078492">
    <property type="component" value="Unassembled WGS sequence"/>
</dbReference>